<evidence type="ECO:0000313" key="1">
    <source>
        <dbReference type="EMBL" id="APG03853.1"/>
    </source>
</evidence>
<dbReference type="PATRIC" id="fig|1440763.5.peg.2774"/>
<reference evidence="2" key="1">
    <citation type="submission" date="2016-09" db="EMBL/GenBank/DDBJ databases">
        <authorList>
            <person name="Lysoe E."/>
        </authorList>
    </citation>
    <scope>NUCLEOTIDE SEQUENCE [LARGE SCALE GENOMIC DNA]</scope>
    <source>
        <strain evidence="2">LJ96T</strain>
    </source>
</reference>
<protein>
    <submittedName>
        <fullName evidence="1">3-oxoacyl-ACP reductase</fullName>
    </submittedName>
</protein>
<dbReference type="Proteomes" id="UP000182987">
    <property type="component" value="Chromosome"/>
</dbReference>
<dbReference type="KEGG" id="lrz:BJI69_07990"/>
<dbReference type="EMBL" id="CP017480">
    <property type="protein sequence ID" value="APG03853.1"/>
    <property type="molecule type" value="Genomic_DNA"/>
</dbReference>
<dbReference type="PRINTS" id="PR00081">
    <property type="entry name" value="GDHRDH"/>
</dbReference>
<name>A0A0G9HFF4_9GAMM</name>
<dbReference type="OrthoDB" id="5786478at2"/>
<dbReference type="Pfam" id="PF00106">
    <property type="entry name" value="adh_short"/>
    <property type="match status" value="1"/>
</dbReference>
<dbReference type="InterPro" id="IPR036291">
    <property type="entry name" value="NAD(P)-bd_dom_sf"/>
</dbReference>
<gene>
    <name evidence="1" type="ORF">BJI69_07990</name>
</gene>
<accession>A0A0G9HFF4</accession>
<dbReference type="InterPro" id="IPR052184">
    <property type="entry name" value="SDR_enzymes"/>
</dbReference>
<dbReference type="GO" id="GO:0016616">
    <property type="term" value="F:oxidoreductase activity, acting on the CH-OH group of donors, NAD or NADP as acceptor"/>
    <property type="evidence" value="ECO:0007669"/>
    <property type="project" value="TreeGrafter"/>
</dbReference>
<dbReference type="Gene3D" id="3.40.50.720">
    <property type="entry name" value="NAD(P)-binding Rossmann-like Domain"/>
    <property type="match status" value="1"/>
</dbReference>
<dbReference type="PANTHER" id="PTHR45458">
    <property type="entry name" value="SHORT-CHAIN DEHYDROGENASE/REDUCTASE SDR"/>
    <property type="match status" value="1"/>
</dbReference>
<dbReference type="PANTHER" id="PTHR45458:SF1">
    <property type="entry name" value="SHORT CHAIN DEHYDROGENASE"/>
    <property type="match status" value="1"/>
</dbReference>
<dbReference type="AlphaFoldDB" id="A0A0G9HFF4"/>
<proteinExistence type="predicted"/>
<dbReference type="InterPro" id="IPR002347">
    <property type="entry name" value="SDR_fam"/>
</dbReference>
<evidence type="ECO:0000313" key="2">
    <source>
        <dbReference type="Proteomes" id="UP000182987"/>
    </source>
</evidence>
<dbReference type="RefSeq" id="WP_046968388.1">
    <property type="nucleotide sequence ID" value="NZ_CP017480.1"/>
</dbReference>
<organism evidence="1 2">
    <name type="scientific">Luteibacter rhizovicinus DSM 16549</name>
    <dbReference type="NCBI Taxonomy" id="1440763"/>
    <lineage>
        <taxon>Bacteria</taxon>
        <taxon>Pseudomonadati</taxon>
        <taxon>Pseudomonadota</taxon>
        <taxon>Gammaproteobacteria</taxon>
        <taxon>Lysobacterales</taxon>
        <taxon>Rhodanobacteraceae</taxon>
        <taxon>Luteibacter</taxon>
    </lineage>
</organism>
<dbReference type="SUPFAM" id="SSF51735">
    <property type="entry name" value="NAD(P)-binding Rossmann-fold domains"/>
    <property type="match status" value="1"/>
</dbReference>
<dbReference type="STRING" id="1440763.BJI69_07990"/>
<sequence length="234" mass="25072">MTASHPRTALILGASRGLGLALVEEYLHRDWHVVATVRGETPAALSRLAAASEGRLRVERADIARGSDIDALRRTLDGIAFDLVFVNAGVMTQTRDANGATISDEEFAHVMATNVLGPMRVLEAFESLVPRSGTLSVMSSGLGSIENNVDGAWTVYRASKSALNQMLRSFANVRKGDPRAVLAIAPGWVRTDMGGADAALSVEESIPRVVDVIEAHRGKAGAHYVNYQGQILPW</sequence>
<keyword evidence="2" id="KW-1185">Reference proteome</keyword>